<evidence type="ECO:0000313" key="1">
    <source>
        <dbReference type="EMBL" id="NEX47458.1"/>
    </source>
</evidence>
<dbReference type="PROSITE" id="PS51257">
    <property type="entry name" value="PROKAR_LIPOPROTEIN"/>
    <property type="match status" value="1"/>
</dbReference>
<protein>
    <recommendedName>
        <fullName evidence="3">Lipoprotein</fullName>
    </recommendedName>
</protein>
<keyword evidence="2" id="KW-1185">Reference proteome</keyword>
<evidence type="ECO:0008006" key="3">
    <source>
        <dbReference type="Google" id="ProtNLM"/>
    </source>
</evidence>
<dbReference type="EMBL" id="JAAIKE010000004">
    <property type="protein sequence ID" value="NEX47458.1"/>
    <property type="molecule type" value="Genomic_DNA"/>
</dbReference>
<sequence length="98" mass="10687">MRRELVLGLPLLLLACGPIPVQQAERQCFERARLAQQPRGEIAAGVGSGGRAAGRIKLEVSSDFIMGRDPSAVYDSCVYQKSGQPPSRPLYSFPEWKG</sequence>
<gene>
    <name evidence="1" type="ORF">G3572_14690</name>
</gene>
<dbReference type="Proteomes" id="UP000481421">
    <property type="component" value="Unassembled WGS sequence"/>
</dbReference>
<name>A0A6B3RRL5_9RHOB</name>
<reference evidence="1 2" key="1">
    <citation type="submission" date="2020-02" db="EMBL/GenBank/DDBJ databases">
        <title>Rhodobacter algicola sp. nov., isolated from microalga culture.</title>
        <authorList>
            <person name="Park C.-Y."/>
        </authorList>
    </citation>
    <scope>NUCLEOTIDE SEQUENCE [LARGE SCALE GENOMIC DNA]</scope>
    <source>
        <strain evidence="1 2">ETT8</strain>
    </source>
</reference>
<comment type="caution">
    <text evidence="1">The sequence shown here is derived from an EMBL/GenBank/DDBJ whole genome shotgun (WGS) entry which is preliminary data.</text>
</comment>
<organism evidence="1 2">
    <name type="scientific">Pseudotabrizicola algicola</name>
    <dbReference type="NCBI Taxonomy" id="2709381"/>
    <lineage>
        <taxon>Bacteria</taxon>
        <taxon>Pseudomonadati</taxon>
        <taxon>Pseudomonadota</taxon>
        <taxon>Alphaproteobacteria</taxon>
        <taxon>Rhodobacterales</taxon>
        <taxon>Paracoccaceae</taxon>
        <taxon>Pseudotabrizicola</taxon>
    </lineage>
</organism>
<dbReference type="AlphaFoldDB" id="A0A6B3RRL5"/>
<accession>A0A6B3RRL5</accession>
<proteinExistence type="predicted"/>
<dbReference type="RefSeq" id="WP_164613143.1">
    <property type="nucleotide sequence ID" value="NZ_JAAIKE010000004.1"/>
</dbReference>
<evidence type="ECO:0000313" key="2">
    <source>
        <dbReference type="Proteomes" id="UP000481421"/>
    </source>
</evidence>